<name>A0AA41Q9I7_9ACTN</name>
<feature type="compositionally biased region" description="Basic and acidic residues" evidence="1">
    <location>
        <begin position="1"/>
        <end position="16"/>
    </location>
</feature>
<accession>A0AA41Q9I7</accession>
<evidence type="ECO:0000313" key="2">
    <source>
        <dbReference type="EMBL" id="MCF2533767.1"/>
    </source>
</evidence>
<dbReference type="SUPFAM" id="SSF48452">
    <property type="entry name" value="TPR-like"/>
    <property type="match status" value="1"/>
</dbReference>
<evidence type="ECO:0000313" key="3">
    <source>
        <dbReference type="Proteomes" id="UP001165378"/>
    </source>
</evidence>
<protein>
    <submittedName>
        <fullName evidence="2">Tetratricopeptide repeat protein</fullName>
    </submittedName>
</protein>
<dbReference type="EMBL" id="JAKFHA010000059">
    <property type="protein sequence ID" value="MCF2533767.1"/>
    <property type="molecule type" value="Genomic_DNA"/>
</dbReference>
<sequence>MAVDGRLERAKSRYERSVFSGEHSGLDQADRELDALEADLAMSRGRIRHARFLAERDADPVEDPAELPELERALALYRALGQTRGEADALLWIGLVHQVIRRDDATAVPYLEQSRDLAEQADEVETLAEALRHLGIAHHFAGRLQQARDDLTRSSELRRKAGRPAGVASNMIGLGYIAAAEGRRDDALQILAEADALARAADAHAIAARIEEARAHIRQAD</sequence>
<reference evidence="2" key="1">
    <citation type="submission" date="2022-01" db="EMBL/GenBank/DDBJ databases">
        <title>Genome-Based Taxonomic Classification of the Phylum Actinobacteria.</title>
        <authorList>
            <person name="Gao Y."/>
        </authorList>
    </citation>
    <scope>NUCLEOTIDE SEQUENCE</scope>
    <source>
        <strain evidence="2">KLBMP 8922</strain>
    </source>
</reference>
<proteinExistence type="predicted"/>
<dbReference type="Proteomes" id="UP001165378">
    <property type="component" value="Unassembled WGS sequence"/>
</dbReference>
<organism evidence="2 3">
    <name type="scientific">Yinghuangia soli</name>
    <dbReference type="NCBI Taxonomy" id="2908204"/>
    <lineage>
        <taxon>Bacteria</taxon>
        <taxon>Bacillati</taxon>
        <taxon>Actinomycetota</taxon>
        <taxon>Actinomycetes</taxon>
        <taxon>Kitasatosporales</taxon>
        <taxon>Streptomycetaceae</taxon>
        <taxon>Yinghuangia</taxon>
    </lineage>
</organism>
<dbReference type="AlphaFoldDB" id="A0AA41Q9I7"/>
<comment type="caution">
    <text evidence="2">The sequence shown here is derived from an EMBL/GenBank/DDBJ whole genome shotgun (WGS) entry which is preliminary data.</text>
</comment>
<dbReference type="Gene3D" id="1.25.40.10">
    <property type="entry name" value="Tetratricopeptide repeat domain"/>
    <property type="match status" value="1"/>
</dbReference>
<evidence type="ECO:0000256" key="1">
    <source>
        <dbReference type="SAM" id="MobiDB-lite"/>
    </source>
</evidence>
<dbReference type="InterPro" id="IPR011990">
    <property type="entry name" value="TPR-like_helical_dom_sf"/>
</dbReference>
<gene>
    <name evidence="2" type="ORF">LZ495_42025</name>
</gene>
<dbReference type="RefSeq" id="WP_235058533.1">
    <property type="nucleotide sequence ID" value="NZ_JAKFHA010000059.1"/>
</dbReference>
<keyword evidence="3" id="KW-1185">Reference proteome</keyword>
<dbReference type="Pfam" id="PF13424">
    <property type="entry name" value="TPR_12"/>
    <property type="match status" value="1"/>
</dbReference>
<feature type="region of interest" description="Disordered" evidence="1">
    <location>
        <begin position="1"/>
        <end position="22"/>
    </location>
</feature>